<organism evidence="1 2">
    <name type="scientific">Corynebacterium felinum</name>
    <dbReference type="NCBI Taxonomy" id="131318"/>
    <lineage>
        <taxon>Bacteria</taxon>
        <taxon>Bacillati</taxon>
        <taxon>Actinomycetota</taxon>
        <taxon>Actinomycetes</taxon>
        <taxon>Mycobacteriales</taxon>
        <taxon>Corynebacteriaceae</taxon>
        <taxon>Corynebacterium</taxon>
    </lineage>
</organism>
<dbReference type="Proteomes" id="UP001183619">
    <property type="component" value="Unassembled WGS sequence"/>
</dbReference>
<dbReference type="EMBL" id="JAVDYF010000001">
    <property type="protein sequence ID" value="MDR7354844.1"/>
    <property type="molecule type" value="Genomic_DNA"/>
</dbReference>
<keyword evidence="2" id="KW-1185">Reference proteome</keyword>
<protein>
    <submittedName>
        <fullName evidence="1">Uncharacterized protein</fullName>
    </submittedName>
</protein>
<comment type="caution">
    <text evidence="1">The sequence shown here is derived from an EMBL/GenBank/DDBJ whole genome shotgun (WGS) entry which is preliminary data.</text>
</comment>
<evidence type="ECO:0000313" key="1">
    <source>
        <dbReference type="EMBL" id="MDR7354844.1"/>
    </source>
</evidence>
<proteinExistence type="predicted"/>
<evidence type="ECO:0000313" key="2">
    <source>
        <dbReference type="Proteomes" id="UP001183619"/>
    </source>
</evidence>
<reference evidence="1 2" key="1">
    <citation type="submission" date="2023-07" db="EMBL/GenBank/DDBJ databases">
        <title>Sequencing the genomes of 1000 actinobacteria strains.</title>
        <authorList>
            <person name="Klenk H.-P."/>
        </authorList>
    </citation>
    <scope>NUCLEOTIDE SEQUENCE [LARGE SCALE GENOMIC DNA]</scope>
    <source>
        <strain evidence="1 2">DSM 44508</strain>
    </source>
</reference>
<gene>
    <name evidence="1" type="ORF">J2S37_001382</name>
</gene>
<name>A0ABU2BBT1_9CORY</name>
<sequence>MDVLELNGGRFYLRPLHNDDRIDDRPALATVMDNPDEFIKQMRASDSDYCWAICEQTNVDMVALGHYDHRTKTITTTPIGDPERILPNDPVLPPKSVADAAEAGHGVIARWVAAALD</sequence>
<accession>A0ABU2BBT1</accession>